<name>A0A853R4Y4_9VIBR</name>
<dbReference type="SUPFAM" id="SSF53474">
    <property type="entry name" value="alpha/beta-Hydrolases"/>
    <property type="match status" value="1"/>
</dbReference>
<keyword evidence="2" id="KW-0378">Hydrolase</keyword>
<dbReference type="Proteomes" id="UP000094808">
    <property type="component" value="Unassembled WGS sequence"/>
</dbReference>
<dbReference type="GO" id="GO:0016787">
    <property type="term" value="F:hydrolase activity"/>
    <property type="evidence" value="ECO:0007669"/>
    <property type="project" value="UniProtKB-KW"/>
</dbReference>
<dbReference type="InterPro" id="IPR029058">
    <property type="entry name" value="AB_hydrolase_fold"/>
</dbReference>
<feature type="domain" description="AB hydrolase-1" evidence="1">
    <location>
        <begin position="12"/>
        <end position="247"/>
    </location>
</feature>
<comment type="caution">
    <text evidence="2">The sequence shown here is derived from an EMBL/GenBank/DDBJ whole genome shotgun (WGS) entry which is preliminary data.</text>
</comment>
<sequence>MKYFQKGSGEYLVLVHGALTDGSMWLPHTDSLSQYFDVVSVTLSHFDNDDNLIFGLNSHAQELCEFVKKLVSDKPVNVVGWSYGADVVLNMIATSQLPLSKVFLYELGYPGCVQEYEMKTWVADAESMFEPVFNHVHQGDLSLAVESLIDGSGNCHGYFDKQPTEVKSLQLKQAYTLPLQLNQQEHPSIDAQSLSNIDLSLIFGHGDKTRDLFRLATQSDARASRHSKLVVIENESHMLPQENPEKFSSLLIDLLWKKG</sequence>
<dbReference type="InterPro" id="IPR000073">
    <property type="entry name" value="AB_hydrolase_1"/>
</dbReference>
<gene>
    <name evidence="2" type="ORF">A1QS_16885</name>
</gene>
<protein>
    <submittedName>
        <fullName evidence="2">Alpha/beta hydrolase</fullName>
    </submittedName>
</protein>
<accession>A0A853R4Y4</accession>
<dbReference type="AlphaFoldDB" id="A0A853R4Y4"/>
<dbReference type="EMBL" id="AJYS02000199">
    <property type="protein sequence ID" value="OEE35876.1"/>
    <property type="molecule type" value="Genomic_DNA"/>
</dbReference>
<keyword evidence="3" id="KW-1185">Reference proteome</keyword>
<reference evidence="2 3" key="1">
    <citation type="journal article" date="2012" name="Science">
        <title>Ecological populations of bacteria act as socially cohesive units of antibiotic production and resistance.</title>
        <authorList>
            <person name="Cordero O.X."/>
            <person name="Wildschutte H."/>
            <person name="Kirkup B."/>
            <person name="Proehl S."/>
            <person name="Ngo L."/>
            <person name="Hussain F."/>
            <person name="Le Roux F."/>
            <person name="Mincer T."/>
            <person name="Polz M.F."/>
        </authorList>
    </citation>
    <scope>NUCLEOTIDE SEQUENCE [LARGE SCALE GENOMIC DNA]</scope>
    <source>
        <strain evidence="2 3">FS-238</strain>
    </source>
</reference>
<evidence type="ECO:0000313" key="3">
    <source>
        <dbReference type="Proteomes" id="UP000094808"/>
    </source>
</evidence>
<dbReference type="Pfam" id="PF12697">
    <property type="entry name" value="Abhydrolase_6"/>
    <property type="match status" value="1"/>
</dbReference>
<dbReference type="RefSeq" id="WP_017046227.1">
    <property type="nucleotide sequence ID" value="NZ_AJYS02000199.1"/>
</dbReference>
<evidence type="ECO:0000259" key="1">
    <source>
        <dbReference type="Pfam" id="PF12697"/>
    </source>
</evidence>
<proteinExistence type="predicted"/>
<organism evidence="2 3">
    <name type="scientific">Vibrio ordalii FS-238</name>
    <dbReference type="NCBI Taxonomy" id="617133"/>
    <lineage>
        <taxon>Bacteria</taxon>
        <taxon>Pseudomonadati</taxon>
        <taxon>Pseudomonadota</taxon>
        <taxon>Gammaproteobacteria</taxon>
        <taxon>Vibrionales</taxon>
        <taxon>Vibrionaceae</taxon>
        <taxon>Vibrio</taxon>
    </lineage>
</organism>
<dbReference type="Gene3D" id="3.40.50.1820">
    <property type="entry name" value="alpha/beta hydrolase"/>
    <property type="match status" value="1"/>
</dbReference>
<evidence type="ECO:0000313" key="2">
    <source>
        <dbReference type="EMBL" id="OEE35876.1"/>
    </source>
</evidence>